<dbReference type="Proteomes" id="UP000053660">
    <property type="component" value="Unassembled WGS sequence"/>
</dbReference>
<dbReference type="InterPro" id="IPR000741">
    <property type="entry name" value="FBA_I"/>
</dbReference>
<gene>
    <name evidence="6" type="ORF">OESDEN_01294</name>
</gene>
<dbReference type="InterPro" id="IPR013785">
    <property type="entry name" value="Aldolase_TIM"/>
</dbReference>
<reference evidence="6 7" key="1">
    <citation type="submission" date="2014-03" db="EMBL/GenBank/DDBJ databases">
        <title>Draft genome of the hookworm Oesophagostomum dentatum.</title>
        <authorList>
            <person name="Mitreva M."/>
        </authorList>
    </citation>
    <scope>NUCLEOTIDE SEQUENCE [LARGE SCALE GENOMIC DNA]</scope>
    <source>
        <strain evidence="6 7">OD-Hann</strain>
    </source>
</reference>
<sequence>MASYSQYLTKEKEDELRGIANAIVAPGKGILAADESTGSMDKKLKNIGVENTEENRRKYRQVGHIPLCRGEHSVTYTLLSVSIYR</sequence>
<dbReference type="GO" id="GO:0006096">
    <property type="term" value="P:glycolytic process"/>
    <property type="evidence" value="ECO:0007669"/>
    <property type="project" value="UniProtKB-UniPathway"/>
</dbReference>
<dbReference type="EC" id="4.1.2.13" evidence="3"/>
<dbReference type="AlphaFoldDB" id="A0A0B1TTI5"/>
<dbReference type="EMBL" id="KN549281">
    <property type="protein sequence ID" value="KHJ98725.1"/>
    <property type="molecule type" value="Genomic_DNA"/>
</dbReference>
<organism evidence="6 7">
    <name type="scientific">Oesophagostomum dentatum</name>
    <name type="common">Nodular worm</name>
    <dbReference type="NCBI Taxonomy" id="61180"/>
    <lineage>
        <taxon>Eukaryota</taxon>
        <taxon>Metazoa</taxon>
        <taxon>Ecdysozoa</taxon>
        <taxon>Nematoda</taxon>
        <taxon>Chromadorea</taxon>
        <taxon>Rhabditida</taxon>
        <taxon>Rhabditina</taxon>
        <taxon>Rhabditomorpha</taxon>
        <taxon>Strongyloidea</taxon>
        <taxon>Strongylidae</taxon>
        <taxon>Oesophagostomum</taxon>
    </lineage>
</organism>
<evidence type="ECO:0000256" key="4">
    <source>
        <dbReference type="ARBA" id="ARBA00023152"/>
    </source>
</evidence>
<protein>
    <recommendedName>
        <fullName evidence="3">fructose-bisphosphate aldolase</fullName>
        <ecNumber evidence="3">4.1.2.13</ecNumber>
    </recommendedName>
</protein>
<dbReference type="PANTHER" id="PTHR11627">
    <property type="entry name" value="FRUCTOSE-BISPHOSPHATE ALDOLASE"/>
    <property type="match status" value="1"/>
</dbReference>
<comment type="pathway">
    <text evidence="1">Carbohydrate degradation; glycolysis; D-glyceraldehyde 3-phosphate and glycerone phosphate from D-glucose: step 4/4.</text>
</comment>
<evidence type="ECO:0000256" key="1">
    <source>
        <dbReference type="ARBA" id="ARBA00004714"/>
    </source>
</evidence>
<evidence type="ECO:0000256" key="2">
    <source>
        <dbReference type="ARBA" id="ARBA00010387"/>
    </source>
</evidence>
<dbReference type="UniPathway" id="UPA00109">
    <property type="reaction ID" value="UER00183"/>
</dbReference>
<evidence type="ECO:0000256" key="3">
    <source>
        <dbReference type="ARBA" id="ARBA00013068"/>
    </source>
</evidence>
<accession>A0A0B1TTI5</accession>
<keyword evidence="7" id="KW-1185">Reference proteome</keyword>
<keyword evidence="4" id="KW-0324">Glycolysis</keyword>
<dbReference type="GO" id="GO:0004332">
    <property type="term" value="F:fructose-bisphosphate aldolase activity"/>
    <property type="evidence" value="ECO:0007669"/>
    <property type="project" value="UniProtKB-EC"/>
</dbReference>
<comment type="similarity">
    <text evidence="2">Belongs to the class I fructose-bisphosphate aldolase family.</text>
</comment>
<dbReference type="Gene3D" id="3.20.20.70">
    <property type="entry name" value="Aldolase class I"/>
    <property type="match status" value="1"/>
</dbReference>
<evidence type="ECO:0000313" key="7">
    <source>
        <dbReference type="Proteomes" id="UP000053660"/>
    </source>
</evidence>
<name>A0A0B1TTI5_OESDE</name>
<dbReference type="Pfam" id="PF00274">
    <property type="entry name" value="Glycolytic"/>
    <property type="match status" value="1"/>
</dbReference>
<evidence type="ECO:0000313" key="6">
    <source>
        <dbReference type="EMBL" id="KHJ98725.1"/>
    </source>
</evidence>
<dbReference type="OrthoDB" id="36455at2759"/>
<dbReference type="SUPFAM" id="SSF51569">
    <property type="entry name" value="Aldolase"/>
    <property type="match status" value="1"/>
</dbReference>
<keyword evidence="5" id="KW-0456">Lyase</keyword>
<evidence type="ECO:0000256" key="5">
    <source>
        <dbReference type="ARBA" id="ARBA00023239"/>
    </source>
</evidence>
<proteinExistence type="inferred from homology"/>